<dbReference type="Pfam" id="PF03787">
    <property type="entry name" value="RAMPs"/>
    <property type="match status" value="1"/>
</dbReference>
<dbReference type="InterPro" id="IPR052216">
    <property type="entry name" value="CRISPR_Csm3_endoribonuclease"/>
</dbReference>
<dbReference type="BioCyc" id="CCAL311458:G131R-1008-MONOMER"/>
<accession>E6N6Z4</accession>
<dbReference type="PANTHER" id="PTHR35579">
    <property type="entry name" value="CRISPR SYSTEM CMS ENDORIBONUCLEASE CSM3"/>
    <property type="match status" value="1"/>
</dbReference>
<feature type="domain" description="CRISPR type III-associated protein" evidence="2">
    <location>
        <begin position="11"/>
        <end position="256"/>
    </location>
</feature>
<dbReference type="InterPro" id="IPR005537">
    <property type="entry name" value="RAMP_III_fam"/>
</dbReference>
<evidence type="ECO:0000256" key="1">
    <source>
        <dbReference type="ARBA" id="ARBA00023118"/>
    </source>
</evidence>
<reference evidence="3 5" key="2">
    <citation type="journal article" date="2011" name="Nucleic Acids Res.">
        <title>Insights into the evolution of Archaea and eukaryotic protein modifier systems revealed by the genome of a novel archaeal group.</title>
        <authorList>
            <person name="Nunoura T."/>
            <person name="Takaki Y."/>
            <person name="Kakuta J."/>
            <person name="Nishi S."/>
            <person name="Sugahara J."/>
            <person name="Kazama H."/>
            <person name="Chee G."/>
            <person name="Hattori M."/>
            <person name="Kanai A."/>
            <person name="Atomi H."/>
            <person name="Takai K."/>
            <person name="Takami H."/>
        </authorList>
    </citation>
    <scope>NUCLEOTIDE SEQUENCE [LARGE SCALE GENOMIC DNA]</scope>
</reference>
<dbReference type="Proteomes" id="UP000008120">
    <property type="component" value="Chromosome"/>
</dbReference>
<dbReference type="EMBL" id="BA000048">
    <property type="protein sequence ID" value="BAJ50853.1"/>
    <property type="molecule type" value="Genomic_DNA"/>
</dbReference>
<dbReference type="EMBL" id="AP011853">
    <property type="protein sequence ID" value="BAJ48063.1"/>
    <property type="molecule type" value="Genomic_DNA"/>
</dbReference>
<sequence length="302" mass="33036">MVNKLVGELVFELETPLHVGAGGFGAMRSMLRVGGRVVIPASTFKGAFRWVAEVVAKSMMGSLHGYERVALKCYQETDKGIVYAKRSGDPDYEEGYRSFVKALREQVRVGDLRGVELATLLDLGYGEDELREDVLESDVGYELFGDFLAANCPVGRLMGNGVLAGKFRVFDVFLDVLAVHIRPGVGIERSTGKAKGDVLRFTEVVPPGERIRMRVVADNLLPGESDSRVFAGVLEWVGKLGLQLGAGKSTGLGLLRLVGQRFWFIKLGDGSDRRGVFLANPFKYSPTTEDVGEMVGLLRERS</sequence>
<dbReference type="KEGG" id="csu:CSUB_C1000"/>
<evidence type="ECO:0000313" key="4">
    <source>
        <dbReference type="EMBL" id="BAJ50853.1"/>
    </source>
</evidence>
<gene>
    <name evidence="4" type="ORF">CSUB_C1000</name>
    <name evidence="3" type="ORF">HGMM_F34A01C18</name>
</gene>
<dbReference type="AlphaFoldDB" id="E6N6Z4"/>
<dbReference type="STRING" id="311458.CSUB_C1000"/>
<protein>
    <submittedName>
        <fullName evidence="3">CRISPR-associated RAMP family protein</fullName>
    </submittedName>
</protein>
<proteinExistence type="predicted"/>
<dbReference type="PANTHER" id="PTHR35579:SF6">
    <property type="entry name" value="DUF324 DOMAIN-CONTAINING PROTEIN"/>
    <property type="match status" value="1"/>
</dbReference>
<name>E6N6Z4_CALS0</name>
<organism evidence="3 5">
    <name type="scientific">Caldiarchaeum subterraneum</name>
    <dbReference type="NCBI Taxonomy" id="311458"/>
    <lineage>
        <taxon>Archaea</taxon>
        <taxon>Nitrososphaerota</taxon>
        <taxon>Candidatus Caldarchaeales</taxon>
        <taxon>Candidatus Caldarchaeaceae</taxon>
        <taxon>Candidatus Caldarchaeum</taxon>
    </lineage>
</organism>
<keyword evidence="1" id="KW-0051">Antiviral defense</keyword>
<reference evidence="3 5" key="1">
    <citation type="journal article" date="2005" name="Environ. Microbiol.">
        <title>Genetic and functional properties of uncultivated thermophilic crenarchaeotes from a subsurface gold mine as revealed by analysis of genome fragments.</title>
        <authorList>
            <person name="Nunoura T."/>
            <person name="Hirayama H."/>
            <person name="Takami H."/>
            <person name="Oida H."/>
            <person name="Nishi S."/>
            <person name="Shimamura S."/>
            <person name="Suzuki Y."/>
            <person name="Inagaki F."/>
            <person name="Takai K."/>
            <person name="Nealson K.H."/>
            <person name="Horikoshi K."/>
        </authorList>
    </citation>
    <scope>NUCLEOTIDE SEQUENCE [LARGE SCALE GENOMIC DNA]</scope>
</reference>
<evidence type="ECO:0000259" key="2">
    <source>
        <dbReference type="Pfam" id="PF03787"/>
    </source>
</evidence>
<dbReference type="GO" id="GO:0051607">
    <property type="term" value="P:defense response to virus"/>
    <property type="evidence" value="ECO:0007669"/>
    <property type="project" value="UniProtKB-KW"/>
</dbReference>
<evidence type="ECO:0000313" key="5">
    <source>
        <dbReference type="Proteomes" id="UP000008120"/>
    </source>
</evidence>
<evidence type="ECO:0000313" key="3">
    <source>
        <dbReference type="EMBL" id="BAJ48063.1"/>
    </source>
</evidence>